<dbReference type="Pfam" id="PF03534">
    <property type="entry name" value="SpvB"/>
    <property type="match status" value="1"/>
</dbReference>
<dbReference type="InterPro" id="IPR050708">
    <property type="entry name" value="T6SS_VgrG/RHS"/>
</dbReference>
<proteinExistence type="predicted"/>
<name>A0ABM9C3U4_9BACL</name>
<feature type="transmembrane region" description="Helical" evidence="5">
    <location>
        <begin position="1782"/>
        <end position="1803"/>
    </location>
</feature>
<organism evidence="9 10">
    <name type="scientific">Paenibacillus plantiphilus</name>
    <dbReference type="NCBI Taxonomy" id="2905650"/>
    <lineage>
        <taxon>Bacteria</taxon>
        <taxon>Bacillati</taxon>
        <taxon>Bacillota</taxon>
        <taxon>Bacilli</taxon>
        <taxon>Bacillales</taxon>
        <taxon>Paenibacillaceae</taxon>
        <taxon>Paenibacillus</taxon>
    </lineage>
</organism>
<evidence type="ECO:0000313" key="9">
    <source>
        <dbReference type="EMBL" id="CAH1203564.1"/>
    </source>
</evidence>
<dbReference type="PANTHER" id="PTHR32305">
    <property type="match status" value="1"/>
</dbReference>
<feature type="transmembrane region" description="Helical" evidence="5">
    <location>
        <begin position="1730"/>
        <end position="1749"/>
    </location>
</feature>
<gene>
    <name evidence="9" type="ORF">PAECIP111893_01999</name>
</gene>
<keyword evidence="10" id="KW-1185">Reference proteome</keyword>
<keyword evidence="5" id="KW-0472">Membrane</keyword>
<dbReference type="Gene3D" id="2.130.10.130">
    <property type="entry name" value="Integrin alpha, N-terminal"/>
    <property type="match status" value="1"/>
</dbReference>
<evidence type="ECO:0000313" key="10">
    <source>
        <dbReference type="Proteomes" id="UP000838686"/>
    </source>
</evidence>
<evidence type="ECO:0000256" key="1">
    <source>
        <dbReference type="ARBA" id="ARBA00004613"/>
    </source>
</evidence>
<evidence type="ECO:0000259" key="7">
    <source>
        <dbReference type="Pfam" id="PF12256"/>
    </source>
</evidence>
<dbReference type="InterPro" id="IPR003284">
    <property type="entry name" value="Sal_SpvB"/>
</dbReference>
<feature type="transmembrane region" description="Helical" evidence="5">
    <location>
        <begin position="1857"/>
        <end position="1875"/>
    </location>
</feature>
<evidence type="ECO:0000256" key="2">
    <source>
        <dbReference type="ARBA" id="ARBA00022525"/>
    </source>
</evidence>
<keyword evidence="3" id="KW-0677">Repeat</keyword>
<evidence type="ECO:0000259" key="6">
    <source>
        <dbReference type="Pfam" id="PF12255"/>
    </source>
</evidence>
<dbReference type="NCBIfam" id="TIGR03696">
    <property type="entry name" value="Rhs_assc_core"/>
    <property type="match status" value="1"/>
</dbReference>
<dbReference type="InterPro" id="IPR022044">
    <property type="entry name" value="TcdB_toxin_mid/C"/>
</dbReference>
<comment type="caution">
    <text evidence="9">The sequence shown here is derived from an EMBL/GenBank/DDBJ whole genome shotgun (WGS) entry which is preliminary data.</text>
</comment>
<feature type="transmembrane region" description="Helical" evidence="5">
    <location>
        <begin position="1756"/>
        <end position="1776"/>
    </location>
</feature>
<feature type="domain" description="Insecticide toxin TcdB middle/N-terminal" evidence="7">
    <location>
        <begin position="556"/>
        <end position="712"/>
    </location>
</feature>
<dbReference type="InterPro" id="IPR006530">
    <property type="entry name" value="YD"/>
</dbReference>
<accession>A0ABM9C3U4</accession>
<keyword evidence="5" id="KW-1133">Transmembrane helix</keyword>
<evidence type="ECO:0000256" key="5">
    <source>
        <dbReference type="SAM" id="Phobius"/>
    </source>
</evidence>
<evidence type="ECO:0008006" key="11">
    <source>
        <dbReference type="Google" id="ProtNLM"/>
    </source>
</evidence>
<feature type="domain" description="Insecticide toxin TcdB middle/C-terminal" evidence="6">
    <location>
        <begin position="733"/>
        <end position="823"/>
    </location>
</feature>
<dbReference type="Gene3D" id="2.180.10.10">
    <property type="entry name" value="RHS repeat-associated core"/>
    <property type="match status" value="1"/>
</dbReference>
<comment type="subcellular location">
    <subcellularLocation>
        <location evidence="1">Secreted</location>
    </subcellularLocation>
</comment>
<dbReference type="InterPro" id="IPR022385">
    <property type="entry name" value="Rhs_assc_core"/>
</dbReference>
<reference evidence="9" key="1">
    <citation type="submission" date="2022-01" db="EMBL/GenBank/DDBJ databases">
        <authorList>
            <person name="Criscuolo A."/>
        </authorList>
    </citation>
    <scope>NUCLEOTIDE SEQUENCE</scope>
    <source>
        <strain evidence="9">CIP111893</strain>
    </source>
</reference>
<keyword evidence="2" id="KW-0964">Secreted</keyword>
<dbReference type="Pfam" id="PF12256">
    <property type="entry name" value="TcdB_toxin_midN"/>
    <property type="match status" value="1"/>
</dbReference>
<keyword evidence="4" id="KW-0843">Virulence</keyword>
<evidence type="ECO:0000256" key="3">
    <source>
        <dbReference type="ARBA" id="ARBA00022737"/>
    </source>
</evidence>
<dbReference type="Pfam" id="PF25023">
    <property type="entry name" value="TEN_YD-shell"/>
    <property type="match status" value="1"/>
</dbReference>
<dbReference type="NCBIfam" id="TIGR01643">
    <property type="entry name" value="YD_repeat_2x"/>
    <property type="match status" value="1"/>
</dbReference>
<dbReference type="InterPro" id="IPR056823">
    <property type="entry name" value="TEN-like_YD-shell"/>
</dbReference>
<dbReference type="RefSeq" id="WP_236340897.1">
    <property type="nucleotide sequence ID" value="NZ_CAKMMF010000009.1"/>
</dbReference>
<feature type="domain" description="Teneurin-like YD-shell" evidence="8">
    <location>
        <begin position="1368"/>
        <end position="1705"/>
    </location>
</feature>
<keyword evidence="5" id="KW-0812">Transmembrane</keyword>
<dbReference type="SUPFAM" id="SSF69318">
    <property type="entry name" value="Integrin alpha N-terminal domain"/>
    <property type="match status" value="1"/>
</dbReference>
<dbReference type="EMBL" id="CAKMMF010000009">
    <property type="protein sequence ID" value="CAH1203564.1"/>
    <property type="molecule type" value="Genomic_DNA"/>
</dbReference>
<sequence>MSKTTGTAEQILSLPKGGGAVSGLGETFQPDFHTGTGSYSIPLDIPNGPGDIAPKLALHYQTTGGQGPFGYGFGLSQLAVKRSTDKRIPTFTDADPLIVAGGGQLARAGDGSYRLNPDTNGWIIAREGEGFRITDNGGKYYRLGTSGDTRQSIDIGGSEAVYSWAIAEIEDPLGFKVSYSYLHDGNVLYPDRIDYSIYSVRFYYEDRPDPFVSRRAGFAETTRLRCTHIELEVSGEANPVARRWELIYAPAQASGHSFLHQVKLTGFDNAGESASVPVLTLSYTSFQPRTLERVRAESPDAQPGAIQQGTRELIDWNGNGLPDLLEIGGGSARVWPNKGSLIWGRPRSIGELPVAVSLGQPGTAFADMEGNGTADLIMLDRPLAGYYPHKAKGGFEKPVFWRHTPNVRLSDPNVRFVDLNSDGIADLLVTGEDFFSLYYRETGGGWAARPVLIPRSEAPPVSLQDQRVHLADMTGDGLQDLVRIDGAGVVYWPYLGSGRWDEPVVMANSPELPRLYDPTRMFLTDVDGDGCADLVYVGTDRVTYWMNVNGYRLADPQEIRFTPLALPGQVRLADMNGTGTAGVLWSINRSGGRSTDYYYLDFAGQVKPHLLNRIDNGMGLVTEIEYGTSTSQAVRDESIGEAWPTFLPFPIPVILSLSTHDQASDSPSLTRFRYHDGHYDGISREFCGFGRVEIEETGDESIPAMLTCNRYHLGLDPNQLDRPLTAQERARLKALRGKLLSTEVYGADGTDKENEPYMKTSSIWDVHAEPLAEGAENAQDVVEQVSPRLVERRTAYYEREAEPYRITVNLNKTFDADGNALLQEERAEDPRQPALNRTLITETTYAVDPAARFRGKPSRTVQRDESGSIVSATISYYDGLPESEIGAAGLLTGQETLVLTDELAAAVYGAAVPDFAALGYHRRVGESGWWIYQVSYTRTEEGGVLRGTTTNARGNATLLEFDAHRIQPVHVTDALGNKTSALLDYRTNKVSTLTDASGVVIMNHYDPLGRLLYTIEPGASAGLPTIRYSYPAADAQQQLPVGLVTEQRLENGKIETLMSKTFISGSGQTIEQRSVAGNQETVESSQLYSVRNLIKKQFLPFLSPGPAYSRPDAIGIPHRQFRYDAIGRLVEAINADGALQKQAFEPGIAYMYDEEDARTEAGAQHASTPTRHTFDPSGRIMEAAVNDAGNWISTFYSYDIKGNLLAVTDGKGSKTTFFYDFLGRRLLTSNPVTGKSVFVFDAGGNQVEKRDESGTRVQFEFDKLDRLFRTTLPETGALSAAFTYDDAGQATPPEGDGNSKGKIVRIEHGAGSEVLAYDGLGRVKHRELYPNGLAGQKFEFDYTYRATGQIESITYPKPAAAAGRLIVRYSYDQRGRLSAIPGFVKKISYTAAGLRESIAYANGVTTTYVYDHLSLKLMQLRTVDGGGTVLQQLDYEYDRVGNLLKVDSPDPKLAASYVYDNLYRLVEAGTVSGSQWTYHYDSAGNLTNKSDVGAYSYDPAGRLTAAGPHGFTYTNTGQTETGPWGTASYDAIGRLAEVARGAEQMACTYNHEGSRVRMLITGGAEEFDQWTLDELLTIQNGTAIGYIMDGSVRVAQLALAASTASFLHGDHLGSTALVTGMDGAVLQRVHYDPFGAVLANTIEAGAEGTTYLYTGANYDQWSELLYCQSRYYDPRIGRFLTPDTMVPELYNPQAWNRFSYVQNNPLRYTDPSGHFWEEIGQWFEDNWKQIVAAVAVVAVIVLAVVLSIVTFGIAGIIAVGIGMAIGGVVGGVSAAAAGGDVLLGVLCGMAVGGAAALGGMGIGAGMAAAFGAKTLAATLLTGALAGAVNGAAMGFTAGFAGGQGSIGEIWEKMLEGALVGAITGVIMGFGSYLFGGGTLGTGKLSIPKPTTAALGKAAVGFAAGSLAELGREAAAGNGLDPMKILGAGVGGAGLGAFVSFGGSSGLPVLDFLKPTLTGAVSGLFAQGVSAVFVLDYADDLWKFILQNDLAKVSKSGKFNYP</sequence>
<evidence type="ECO:0000256" key="4">
    <source>
        <dbReference type="ARBA" id="ARBA00023026"/>
    </source>
</evidence>
<dbReference type="InterPro" id="IPR022045">
    <property type="entry name" value="TcdB_toxin_mid/N"/>
</dbReference>
<dbReference type="InterPro" id="IPR028994">
    <property type="entry name" value="Integrin_alpha_N"/>
</dbReference>
<dbReference type="Pfam" id="PF12255">
    <property type="entry name" value="TcdB_toxin_midC"/>
    <property type="match status" value="1"/>
</dbReference>
<feature type="transmembrane region" description="Helical" evidence="5">
    <location>
        <begin position="1815"/>
        <end position="1837"/>
    </location>
</feature>
<evidence type="ECO:0000259" key="8">
    <source>
        <dbReference type="Pfam" id="PF25023"/>
    </source>
</evidence>
<dbReference type="Proteomes" id="UP000838686">
    <property type="component" value="Unassembled WGS sequence"/>
</dbReference>
<dbReference type="PANTHER" id="PTHR32305:SF15">
    <property type="entry name" value="PROTEIN RHSA-RELATED"/>
    <property type="match status" value="1"/>
</dbReference>
<protein>
    <recommendedName>
        <fullName evidence="11">RHS repeat-associated protein</fullName>
    </recommendedName>
</protein>